<evidence type="ECO:0000259" key="13">
    <source>
        <dbReference type="SMART" id="SM00934"/>
    </source>
</evidence>
<evidence type="ECO:0000256" key="4">
    <source>
        <dbReference type="ARBA" id="ARBA00021923"/>
    </source>
</evidence>
<feature type="region of interest" description="Disordered" evidence="12">
    <location>
        <begin position="305"/>
        <end position="329"/>
    </location>
</feature>
<dbReference type="InterPro" id="IPR013785">
    <property type="entry name" value="Aldolase_TIM"/>
</dbReference>
<feature type="binding site" evidence="11">
    <location>
        <position position="347"/>
    </location>
    <ligand>
        <name>substrate</name>
    </ligand>
</feature>
<keyword evidence="5" id="KW-0210">Decarboxylase</keyword>
<dbReference type="Proteomes" id="UP000799429">
    <property type="component" value="Unassembled WGS sequence"/>
</dbReference>
<dbReference type="GO" id="GO:0044205">
    <property type="term" value="P:'de novo' UMP biosynthetic process"/>
    <property type="evidence" value="ECO:0007669"/>
    <property type="project" value="InterPro"/>
</dbReference>
<dbReference type="GO" id="GO:0004590">
    <property type="term" value="F:orotidine-5'-phosphate decarboxylase activity"/>
    <property type="evidence" value="ECO:0007669"/>
    <property type="project" value="UniProtKB-EC"/>
</dbReference>
<feature type="binding site" evidence="11">
    <location>
        <position position="327"/>
    </location>
    <ligand>
        <name>substrate</name>
    </ligand>
</feature>
<dbReference type="GO" id="GO:0005829">
    <property type="term" value="C:cytosol"/>
    <property type="evidence" value="ECO:0007669"/>
    <property type="project" value="TreeGrafter"/>
</dbReference>
<dbReference type="PANTHER" id="PTHR32119">
    <property type="entry name" value="OROTIDINE 5'-PHOSPHATE DECARBOXYLASE"/>
    <property type="match status" value="1"/>
</dbReference>
<dbReference type="SUPFAM" id="SSF51366">
    <property type="entry name" value="Ribulose-phoshate binding barrel"/>
    <property type="match status" value="1"/>
</dbReference>
<accession>A0A9P4SL15</accession>
<evidence type="ECO:0000256" key="2">
    <source>
        <dbReference type="ARBA" id="ARBA00011018"/>
    </source>
</evidence>
<dbReference type="InterPro" id="IPR014732">
    <property type="entry name" value="OMPdecase"/>
</dbReference>
<dbReference type="Gene3D" id="3.20.20.70">
    <property type="entry name" value="Aldolase class I"/>
    <property type="match status" value="2"/>
</dbReference>
<feature type="active site" description="For OMPdecase activity" evidence="10">
    <location>
        <position position="98"/>
    </location>
</feature>
<feature type="active site" description="For OMPdecase activity" evidence="10">
    <location>
        <position position="100"/>
    </location>
</feature>
<dbReference type="Pfam" id="PF00215">
    <property type="entry name" value="OMPdecase"/>
    <property type="match status" value="1"/>
</dbReference>
<dbReference type="EC" id="4.1.1.23" evidence="3"/>
<comment type="similarity">
    <text evidence="2">Belongs to the OMP decarboxylase family.</text>
</comment>
<dbReference type="OrthoDB" id="10263753at2759"/>
<evidence type="ECO:0000256" key="10">
    <source>
        <dbReference type="PIRSR" id="PIRSR614732-1"/>
    </source>
</evidence>
<evidence type="ECO:0000256" key="1">
    <source>
        <dbReference type="ARBA" id="ARBA00004861"/>
    </source>
</evidence>
<feature type="binding site" evidence="11">
    <location>
        <position position="67"/>
    </location>
    <ligand>
        <name>substrate</name>
    </ligand>
</feature>
<feature type="binding site" evidence="11">
    <location>
        <position position="348"/>
    </location>
    <ligand>
        <name>substrate</name>
    </ligand>
</feature>
<keyword evidence="6" id="KW-0665">Pyrimidine biosynthesis</keyword>
<evidence type="ECO:0000256" key="12">
    <source>
        <dbReference type="SAM" id="MobiDB-lite"/>
    </source>
</evidence>
<sequence length="381" mass="42055">MSSGTSRHITWTQSYRDRAATAPPLAAYLLRLITIKKSNLCFSADVSTTAELLSIAEEVGDSICLLKTHADIVNDFSDRTVKGLREIARRKRFIIFEDRKFADIGETVQKQYTAGPLSIAKWAEITNAHILPGPAIVTALEEAAARAIATYNSAVHTEISVGTPETYTASENDSPIPRASLSGPVELDKIDKLDAQLQHVDRKQSIVSISTTISQQTDPISPQAIPNFDAEGDQDIVEMFNRLGNPPYLRSLLLLAEMSSEGHLLTSEYSARCVEIAREHKEFVIGFIAQRSLNTQDGDNFLTMTPGVKLPPPGKTVDGRMGDGKGQQYNTPRKIIYEQGADIIIVGRGIITAQDPHREAERYRKEAWKAYQERVGAKAFK</sequence>
<dbReference type="InterPro" id="IPR018089">
    <property type="entry name" value="OMPdecase_AS"/>
</dbReference>
<evidence type="ECO:0000256" key="9">
    <source>
        <dbReference type="ARBA" id="ARBA00033428"/>
    </source>
</evidence>
<keyword evidence="7" id="KW-0456">Lyase</keyword>
<dbReference type="PROSITE" id="PS00156">
    <property type="entry name" value="OMPDECASE"/>
    <property type="match status" value="1"/>
</dbReference>
<gene>
    <name evidence="14" type="ORF">M501DRAFT_1012900</name>
</gene>
<dbReference type="AlphaFoldDB" id="A0A9P4SL15"/>
<keyword evidence="15" id="KW-1185">Reference proteome</keyword>
<evidence type="ECO:0000256" key="8">
    <source>
        <dbReference type="ARBA" id="ARBA00031744"/>
    </source>
</evidence>
<comment type="pathway">
    <text evidence="1">Pyrimidine metabolism; UMP biosynthesis via de novo pathway; UMP from orotate: step 2/2.</text>
</comment>
<dbReference type="GO" id="GO:0006207">
    <property type="term" value="P:'de novo' pyrimidine nucleobase biosynthetic process"/>
    <property type="evidence" value="ECO:0007669"/>
    <property type="project" value="InterPro"/>
</dbReference>
<dbReference type="PANTHER" id="PTHR32119:SF2">
    <property type="entry name" value="OROTIDINE 5'-PHOSPHATE DECARBOXYLASE"/>
    <property type="match status" value="1"/>
</dbReference>
<evidence type="ECO:0000256" key="5">
    <source>
        <dbReference type="ARBA" id="ARBA00022793"/>
    </source>
</evidence>
<evidence type="ECO:0000256" key="7">
    <source>
        <dbReference type="ARBA" id="ARBA00023239"/>
    </source>
</evidence>
<name>A0A9P4SL15_9PEZI</name>
<feature type="binding site" evidence="11">
    <location>
        <position position="45"/>
    </location>
    <ligand>
        <name>substrate</name>
    </ligand>
</feature>
<evidence type="ECO:0000256" key="11">
    <source>
        <dbReference type="PIRSR" id="PIRSR614732-2"/>
    </source>
</evidence>
<feature type="active site" description="For OMPdecase activity" evidence="10">
    <location>
        <position position="103"/>
    </location>
</feature>
<dbReference type="InterPro" id="IPR001754">
    <property type="entry name" value="OMPdeCOase_dom"/>
</dbReference>
<feature type="domain" description="Orotidine 5'-phosphate decarboxylase" evidence="13">
    <location>
        <begin position="39"/>
        <end position="363"/>
    </location>
</feature>
<organism evidence="14 15">
    <name type="scientific">Patellaria atrata CBS 101060</name>
    <dbReference type="NCBI Taxonomy" id="1346257"/>
    <lineage>
        <taxon>Eukaryota</taxon>
        <taxon>Fungi</taxon>
        <taxon>Dikarya</taxon>
        <taxon>Ascomycota</taxon>
        <taxon>Pezizomycotina</taxon>
        <taxon>Dothideomycetes</taxon>
        <taxon>Dothideomycetes incertae sedis</taxon>
        <taxon>Patellariales</taxon>
        <taxon>Patellariaceae</taxon>
        <taxon>Patellaria</taxon>
    </lineage>
</organism>
<feature type="binding site" evidence="11">
    <location>
        <position position="259"/>
    </location>
    <ligand>
        <name>substrate</name>
    </ligand>
</feature>
<dbReference type="CDD" id="cd04725">
    <property type="entry name" value="OMP_decarboxylase_like"/>
    <property type="match status" value="1"/>
</dbReference>
<dbReference type="InterPro" id="IPR011060">
    <property type="entry name" value="RibuloseP-bd_barrel"/>
</dbReference>
<dbReference type="SMART" id="SM00934">
    <property type="entry name" value="OMPdecase"/>
    <property type="match status" value="1"/>
</dbReference>
<proteinExistence type="inferred from homology"/>
<protein>
    <recommendedName>
        <fullName evidence="4">Orotidine 5'-phosphate decarboxylase</fullName>
        <ecNumber evidence="3">4.1.1.23</ecNumber>
    </recommendedName>
    <alternativeName>
        <fullName evidence="9">OMP decarboxylase</fullName>
    </alternativeName>
    <alternativeName>
        <fullName evidence="8">Uridine 5'-monophosphate synthase</fullName>
    </alternativeName>
</protein>
<dbReference type="EMBL" id="MU006089">
    <property type="protein sequence ID" value="KAF2843558.1"/>
    <property type="molecule type" value="Genomic_DNA"/>
</dbReference>
<evidence type="ECO:0000313" key="15">
    <source>
        <dbReference type="Proteomes" id="UP000799429"/>
    </source>
</evidence>
<evidence type="ECO:0000313" key="14">
    <source>
        <dbReference type="EMBL" id="KAF2843558.1"/>
    </source>
</evidence>
<evidence type="ECO:0000256" key="6">
    <source>
        <dbReference type="ARBA" id="ARBA00022975"/>
    </source>
</evidence>
<reference evidence="14" key="1">
    <citation type="journal article" date="2020" name="Stud. Mycol.">
        <title>101 Dothideomycetes genomes: a test case for predicting lifestyles and emergence of pathogens.</title>
        <authorList>
            <person name="Haridas S."/>
            <person name="Albert R."/>
            <person name="Binder M."/>
            <person name="Bloem J."/>
            <person name="Labutti K."/>
            <person name="Salamov A."/>
            <person name="Andreopoulos B."/>
            <person name="Baker S."/>
            <person name="Barry K."/>
            <person name="Bills G."/>
            <person name="Bluhm B."/>
            <person name="Cannon C."/>
            <person name="Castanera R."/>
            <person name="Culley D."/>
            <person name="Daum C."/>
            <person name="Ezra D."/>
            <person name="Gonzalez J."/>
            <person name="Henrissat B."/>
            <person name="Kuo A."/>
            <person name="Liang C."/>
            <person name="Lipzen A."/>
            <person name="Lutzoni F."/>
            <person name="Magnuson J."/>
            <person name="Mondo S."/>
            <person name="Nolan M."/>
            <person name="Ohm R."/>
            <person name="Pangilinan J."/>
            <person name="Park H.-J."/>
            <person name="Ramirez L."/>
            <person name="Alfaro M."/>
            <person name="Sun H."/>
            <person name="Tritt A."/>
            <person name="Yoshinaga Y."/>
            <person name="Zwiers L.-H."/>
            <person name="Turgeon B."/>
            <person name="Goodwin S."/>
            <person name="Spatafora J."/>
            <person name="Crous P."/>
            <person name="Grigoriev I."/>
        </authorList>
    </citation>
    <scope>NUCLEOTIDE SEQUENCE</scope>
    <source>
        <strain evidence="14">CBS 101060</strain>
    </source>
</reference>
<evidence type="ECO:0000256" key="3">
    <source>
        <dbReference type="ARBA" id="ARBA00012321"/>
    </source>
</evidence>
<comment type="caution">
    <text evidence="14">The sequence shown here is derived from an EMBL/GenBank/DDBJ whole genome shotgun (WGS) entry which is preliminary data.</text>
</comment>